<evidence type="ECO:0000313" key="4">
    <source>
        <dbReference type="Proteomes" id="UP000039324"/>
    </source>
</evidence>
<dbReference type="AlphaFoldDB" id="A0A0G4J2T1"/>
<dbReference type="SUPFAM" id="SSF54506">
    <property type="entry name" value="Diaminopimelate epimerase-like"/>
    <property type="match status" value="2"/>
</dbReference>
<protein>
    <recommendedName>
        <fullName evidence="5">AcnD-accessory protein PrpF</fullName>
    </recommendedName>
</protein>
<evidence type="ECO:0000313" key="3">
    <source>
        <dbReference type="EMBL" id="CEP01634.1"/>
    </source>
</evidence>
<name>A0A0G4J2T1_PLABS</name>
<evidence type="ECO:0008006" key="5">
    <source>
        <dbReference type="Google" id="ProtNLM"/>
    </source>
</evidence>
<accession>A0A0G4J2T1</accession>
<evidence type="ECO:0000256" key="1">
    <source>
        <dbReference type="ARBA" id="ARBA00007673"/>
    </source>
</evidence>
<dbReference type="OrthoDB" id="5862897at2759"/>
<dbReference type="GO" id="GO:0016853">
    <property type="term" value="F:isomerase activity"/>
    <property type="evidence" value="ECO:0007669"/>
    <property type="project" value="UniProtKB-KW"/>
</dbReference>
<sequence>MIRVPARWMRGGTSKGLFIREDALQSWTTSQRDRILLSAFGSPDRYGKQIDGVGGATSSTSKVAVIGGRSPHCEIDYLFGQVGIGDDLIDWSGSCGNLLAAVGVFAIDEGLVPVPEGVSEQAISIWQVNRQQRMRVTVPVANGQANVDGDLVLAGVPRPSARIRTVQTRRPTEFLDLGRNGVVLPTGRPVDVLDDGEGGRIEASIVDAGNLMVFVRAHDLGLTGKELPGTPLPASRLERLRCAAAAAAGIADGKSFDWISRERPSAPKISWVAPPVPYTSSAGDAIPAADIDIVARVVSMRQLHHAFTGTGAIALAVAAAIPDTIVGQTRTGTSRSGIRIGHTAGTMDVFADVAQDGGVWHARSAGMDRTARTLMAGDVFVPASCLS</sequence>
<evidence type="ECO:0000256" key="2">
    <source>
        <dbReference type="ARBA" id="ARBA00023235"/>
    </source>
</evidence>
<proteinExistence type="inferred from homology"/>
<dbReference type="InterPro" id="IPR007400">
    <property type="entry name" value="PrpF-like"/>
</dbReference>
<gene>
    <name evidence="3" type="ORF">PBRA_008576</name>
</gene>
<reference evidence="3 4" key="1">
    <citation type="submission" date="2015-02" db="EMBL/GenBank/DDBJ databases">
        <authorList>
            <person name="Chooi Y.-H."/>
        </authorList>
    </citation>
    <scope>NUCLEOTIDE SEQUENCE [LARGE SCALE GENOMIC DNA]</scope>
    <source>
        <strain evidence="3">E3</strain>
    </source>
</reference>
<dbReference type="EMBL" id="CDSF01000114">
    <property type="protein sequence ID" value="CEP01634.1"/>
    <property type="molecule type" value="Genomic_DNA"/>
</dbReference>
<dbReference type="OMA" id="QIDGMGA"/>
<dbReference type="Gene3D" id="3.10.310.10">
    <property type="entry name" value="Diaminopimelate Epimerase, Chain A, domain 1"/>
    <property type="match status" value="2"/>
</dbReference>
<organism evidence="3 4">
    <name type="scientific">Plasmodiophora brassicae</name>
    <name type="common">Clubroot disease agent</name>
    <dbReference type="NCBI Taxonomy" id="37360"/>
    <lineage>
        <taxon>Eukaryota</taxon>
        <taxon>Sar</taxon>
        <taxon>Rhizaria</taxon>
        <taxon>Endomyxa</taxon>
        <taxon>Phytomyxea</taxon>
        <taxon>Plasmodiophorida</taxon>
        <taxon>Plasmodiophoridae</taxon>
        <taxon>Plasmodiophora</taxon>
    </lineage>
</organism>
<dbReference type="PANTHER" id="PTHR43709:SF2">
    <property type="entry name" value="DUF453 DOMAIN PROTEIN (AFU_ORTHOLOGUE AFUA_6G00360)"/>
    <property type="match status" value="1"/>
</dbReference>
<comment type="similarity">
    <text evidence="1">Belongs to the PrpF family.</text>
</comment>
<dbReference type="Pfam" id="PF04303">
    <property type="entry name" value="PrpF"/>
    <property type="match status" value="1"/>
</dbReference>
<dbReference type="PANTHER" id="PTHR43709">
    <property type="entry name" value="ACONITATE ISOMERASE-RELATED"/>
    <property type="match status" value="1"/>
</dbReference>
<dbReference type="STRING" id="37360.A0A0G4J2T1"/>
<keyword evidence="2" id="KW-0413">Isomerase</keyword>
<dbReference type="Proteomes" id="UP000039324">
    <property type="component" value="Unassembled WGS sequence"/>
</dbReference>
<keyword evidence="4" id="KW-1185">Reference proteome</keyword>